<dbReference type="Proteomes" id="UP000628442">
    <property type="component" value="Unassembled WGS sequence"/>
</dbReference>
<dbReference type="GO" id="GO:0046872">
    <property type="term" value="F:metal ion binding"/>
    <property type="evidence" value="ECO:0007669"/>
    <property type="project" value="InterPro"/>
</dbReference>
<proteinExistence type="predicted"/>
<keyword evidence="1" id="KW-0732">Signal</keyword>
<evidence type="ECO:0000313" key="3">
    <source>
        <dbReference type="Proteomes" id="UP000628442"/>
    </source>
</evidence>
<evidence type="ECO:0000256" key="1">
    <source>
        <dbReference type="SAM" id="SignalP"/>
    </source>
</evidence>
<dbReference type="GO" id="GO:0009166">
    <property type="term" value="P:nucleotide catabolic process"/>
    <property type="evidence" value="ECO:0007669"/>
    <property type="project" value="InterPro"/>
</dbReference>
<dbReference type="GO" id="GO:0000166">
    <property type="term" value="F:nucleotide binding"/>
    <property type="evidence" value="ECO:0007669"/>
    <property type="project" value="InterPro"/>
</dbReference>
<dbReference type="PROSITE" id="PS00785">
    <property type="entry name" value="5_NUCLEOTIDASE_1"/>
    <property type="match status" value="1"/>
</dbReference>
<feature type="chain" id="PRO_5041741292" description="Bifunctional metallophosphatase/5'-nucleotidase" evidence="1">
    <location>
        <begin position="21"/>
        <end position="116"/>
    </location>
</feature>
<sequence length="116" mass="12188">MKNLVLISLPLLLAGCTVLPSGVPVGSRATVAILETTDLHGNVASYDYYKLAPDPSIGLERTATLIARARAQFPDNVLLDNGDTIQGTALSDYQAVVQPLDCAATLAIYKAFNALG</sequence>
<evidence type="ECO:0008006" key="4">
    <source>
        <dbReference type="Google" id="ProtNLM"/>
    </source>
</evidence>
<gene>
    <name evidence="2" type="ORF">GCM10007387_21320</name>
</gene>
<dbReference type="AlphaFoldDB" id="A0AA87XVJ2"/>
<reference evidence="2" key="1">
    <citation type="journal article" date="2014" name="Int. J. Syst. Evol. Microbiol.">
        <title>Complete genome sequence of Corynebacterium casei LMG S-19264T (=DSM 44701T), isolated from a smear-ripened cheese.</title>
        <authorList>
            <consortium name="US DOE Joint Genome Institute (JGI-PGF)"/>
            <person name="Walter F."/>
            <person name="Albersmeier A."/>
            <person name="Kalinowski J."/>
            <person name="Ruckert C."/>
        </authorList>
    </citation>
    <scope>NUCLEOTIDE SEQUENCE</scope>
    <source>
        <strain evidence="2">KCTC 12343</strain>
    </source>
</reference>
<name>A0AA87XVJ2_9BURK</name>
<feature type="signal peptide" evidence="1">
    <location>
        <begin position="1"/>
        <end position="20"/>
    </location>
</feature>
<dbReference type="PANTHER" id="PTHR11575">
    <property type="entry name" value="5'-NUCLEOTIDASE-RELATED"/>
    <property type="match status" value="1"/>
</dbReference>
<dbReference type="GO" id="GO:0030288">
    <property type="term" value="C:outer membrane-bounded periplasmic space"/>
    <property type="evidence" value="ECO:0007669"/>
    <property type="project" value="TreeGrafter"/>
</dbReference>
<accession>A0AA87XVJ2</accession>
<dbReference type="InterPro" id="IPR029052">
    <property type="entry name" value="Metallo-depent_PP-like"/>
</dbReference>
<dbReference type="EMBL" id="BMWV01000004">
    <property type="protein sequence ID" value="GGY39042.1"/>
    <property type="molecule type" value="Genomic_DNA"/>
</dbReference>
<organism evidence="2 3">
    <name type="scientific">Pseudoduganella albidiflava</name>
    <dbReference type="NCBI Taxonomy" id="321983"/>
    <lineage>
        <taxon>Bacteria</taxon>
        <taxon>Pseudomonadati</taxon>
        <taxon>Pseudomonadota</taxon>
        <taxon>Betaproteobacteria</taxon>
        <taxon>Burkholderiales</taxon>
        <taxon>Oxalobacteraceae</taxon>
        <taxon>Telluria group</taxon>
        <taxon>Pseudoduganella</taxon>
    </lineage>
</organism>
<dbReference type="InterPro" id="IPR006179">
    <property type="entry name" value="5_nucleotidase/apyrase"/>
</dbReference>
<evidence type="ECO:0000313" key="2">
    <source>
        <dbReference type="EMBL" id="GGY39042.1"/>
    </source>
</evidence>
<dbReference type="PANTHER" id="PTHR11575:SF6">
    <property type="entry name" value="2',3'-CYCLIC-NUCLEOTIDE 2'-PHOSPHODIESTERASE_3'-NUCLEOTIDASE"/>
    <property type="match status" value="1"/>
</dbReference>
<dbReference type="Gene3D" id="3.60.21.10">
    <property type="match status" value="1"/>
</dbReference>
<reference evidence="2" key="2">
    <citation type="submission" date="2022-12" db="EMBL/GenBank/DDBJ databases">
        <authorList>
            <person name="Sun Q."/>
            <person name="Kim S."/>
        </authorList>
    </citation>
    <scope>NUCLEOTIDE SEQUENCE</scope>
    <source>
        <strain evidence="2">KCTC 12343</strain>
    </source>
</reference>
<comment type="caution">
    <text evidence="2">The sequence shown here is derived from an EMBL/GenBank/DDBJ whole genome shotgun (WGS) entry which is preliminary data.</text>
</comment>
<dbReference type="GO" id="GO:0016788">
    <property type="term" value="F:hydrolase activity, acting on ester bonds"/>
    <property type="evidence" value="ECO:0007669"/>
    <property type="project" value="InterPro"/>
</dbReference>
<protein>
    <recommendedName>
        <fullName evidence="4">Bifunctional metallophosphatase/5'-nucleotidase</fullName>
    </recommendedName>
</protein>
<dbReference type="InterPro" id="IPR006146">
    <property type="entry name" value="5'-Nucleotdase_CS"/>
</dbReference>
<dbReference type="PROSITE" id="PS51257">
    <property type="entry name" value="PROKAR_LIPOPROTEIN"/>
    <property type="match status" value="1"/>
</dbReference>
<dbReference type="SUPFAM" id="SSF56300">
    <property type="entry name" value="Metallo-dependent phosphatases"/>
    <property type="match status" value="1"/>
</dbReference>